<proteinExistence type="predicted"/>
<sequence length="63" mass="7175">HRPPLTIQSKLLNRPLDLHVLGTPPAFVLSQDQTLHRKLSLASVRFSLRSVFKEHLVAFEATF</sequence>
<gene>
    <name evidence="1" type="ORF">JS44_16085</name>
</gene>
<accession>A0A094LB91</accession>
<name>A0A094LB91_9BACL</name>
<dbReference type="AlphaFoldDB" id="A0A094LB91"/>
<organism evidence="1">
    <name type="scientific">Anoxybacillus flavithermus</name>
    <dbReference type="NCBI Taxonomy" id="33934"/>
    <lineage>
        <taxon>Bacteria</taxon>
        <taxon>Bacillati</taxon>
        <taxon>Bacillota</taxon>
        <taxon>Bacilli</taxon>
        <taxon>Bacillales</taxon>
        <taxon>Anoxybacillaceae</taxon>
        <taxon>Anoxybacillus</taxon>
    </lineage>
</organism>
<protein>
    <submittedName>
        <fullName evidence="1">Uncharacterized protein</fullName>
    </submittedName>
</protein>
<feature type="non-terminal residue" evidence="1">
    <location>
        <position position="1"/>
    </location>
</feature>
<reference evidence="1" key="1">
    <citation type="submission" date="2014-08" db="EMBL/GenBank/DDBJ databases">
        <title>Fullgenome sequencing of Anoxybacillus sp.25 isolate from Garga hot-spring Russia.</title>
        <authorList>
            <person name="Rozanov A.S."/>
            <person name="Kotenko A.V."/>
            <person name="Malup T.K."/>
            <person name="Peltek S.E."/>
        </authorList>
    </citation>
    <scope>NUCLEOTIDE SEQUENCE [LARGE SCALE GENOMIC DNA]</scope>
    <source>
        <strain evidence="1">25</strain>
    </source>
</reference>
<comment type="caution">
    <text evidence="1">The sequence shown here is derived from an EMBL/GenBank/DDBJ whole genome shotgun (WGS) entry which is preliminary data.</text>
</comment>
<dbReference type="EMBL" id="JPZO01000171">
    <property type="protein sequence ID" value="KFZ32163.1"/>
    <property type="molecule type" value="Genomic_DNA"/>
</dbReference>
<evidence type="ECO:0000313" key="1">
    <source>
        <dbReference type="EMBL" id="KFZ32163.1"/>
    </source>
</evidence>